<accession>A0A1I4T5D3</accession>
<dbReference type="PROSITE" id="PS50893">
    <property type="entry name" value="ABC_TRANSPORTER_2"/>
    <property type="match status" value="1"/>
</dbReference>
<evidence type="ECO:0000256" key="2">
    <source>
        <dbReference type="ARBA" id="ARBA00022692"/>
    </source>
</evidence>
<dbReference type="InterPro" id="IPR017871">
    <property type="entry name" value="ABC_transporter-like_CS"/>
</dbReference>
<evidence type="ECO:0000256" key="1">
    <source>
        <dbReference type="ARBA" id="ARBA00004651"/>
    </source>
</evidence>
<evidence type="ECO:0000256" key="3">
    <source>
        <dbReference type="ARBA" id="ARBA00022989"/>
    </source>
</evidence>
<dbReference type="InterPro" id="IPR027417">
    <property type="entry name" value="P-loop_NTPase"/>
</dbReference>
<dbReference type="GO" id="GO:0016887">
    <property type="term" value="F:ATP hydrolysis activity"/>
    <property type="evidence" value="ECO:0007669"/>
    <property type="project" value="InterPro"/>
</dbReference>
<feature type="transmembrane region" description="Helical" evidence="6">
    <location>
        <begin position="44"/>
        <end position="63"/>
    </location>
</feature>
<feature type="compositionally biased region" description="Basic and acidic residues" evidence="5">
    <location>
        <begin position="393"/>
        <end position="409"/>
    </location>
</feature>
<dbReference type="Gene3D" id="1.20.1560.10">
    <property type="entry name" value="ABC transporter type 1, transmembrane domain"/>
    <property type="match status" value="1"/>
</dbReference>
<feature type="compositionally biased region" description="Low complexity" evidence="5">
    <location>
        <begin position="343"/>
        <end position="358"/>
    </location>
</feature>
<dbReference type="PANTHER" id="PTHR43394:SF1">
    <property type="entry name" value="ATP-BINDING CASSETTE SUB-FAMILY B MEMBER 10, MITOCHONDRIAL"/>
    <property type="match status" value="1"/>
</dbReference>
<feature type="domain" description="ABC transporter" evidence="7">
    <location>
        <begin position="401"/>
        <end position="631"/>
    </location>
</feature>
<feature type="transmembrane region" description="Helical" evidence="6">
    <location>
        <begin position="261"/>
        <end position="284"/>
    </location>
</feature>
<proteinExistence type="predicted"/>
<feature type="transmembrane region" description="Helical" evidence="6">
    <location>
        <begin position="231"/>
        <end position="255"/>
    </location>
</feature>
<evidence type="ECO:0000259" key="7">
    <source>
        <dbReference type="PROSITE" id="PS50893"/>
    </source>
</evidence>
<dbReference type="STRING" id="260086.SAMN05216207_1002110"/>
<keyword evidence="4 6" id="KW-0472">Membrane</keyword>
<dbReference type="Gene3D" id="3.40.50.300">
    <property type="entry name" value="P-loop containing nucleotide triphosphate hydrolases"/>
    <property type="match status" value="1"/>
</dbReference>
<feature type="compositionally biased region" description="Gly residues" evidence="5">
    <location>
        <begin position="316"/>
        <end position="338"/>
    </location>
</feature>
<dbReference type="InterPro" id="IPR039421">
    <property type="entry name" value="Type_1_exporter"/>
</dbReference>
<dbReference type="PROSITE" id="PS50929">
    <property type="entry name" value="ABC_TM1F"/>
    <property type="match status" value="1"/>
</dbReference>
<evidence type="ECO:0000259" key="8">
    <source>
        <dbReference type="PROSITE" id="PS50929"/>
    </source>
</evidence>
<dbReference type="GO" id="GO:0005524">
    <property type="term" value="F:ATP binding"/>
    <property type="evidence" value="ECO:0007669"/>
    <property type="project" value="InterPro"/>
</dbReference>
<dbReference type="Pfam" id="PF00005">
    <property type="entry name" value="ABC_tran"/>
    <property type="match status" value="1"/>
</dbReference>
<dbReference type="Proteomes" id="UP000199614">
    <property type="component" value="Unassembled WGS sequence"/>
</dbReference>
<evidence type="ECO:0000256" key="5">
    <source>
        <dbReference type="SAM" id="MobiDB-lite"/>
    </source>
</evidence>
<dbReference type="InterPro" id="IPR011527">
    <property type="entry name" value="ABC1_TM_dom"/>
</dbReference>
<dbReference type="GO" id="GO:0015421">
    <property type="term" value="F:ABC-type oligopeptide transporter activity"/>
    <property type="evidence" value="ECO:0007669"/>
    <property type="project" value="TreeGrafter"/>
</dbReference>
<name>A0A1I4T5D3_PSUAM</name>
<dbReference type="SUPFAM" id="SSF90123">
    <property type="entry name" value="ABC transporter transmembrane region"/>
    <property type="match status" value="1"/>
</dbReference>
<feature type="domain" description="ABC transmembrane type-1" evidence="8">
    <location>
        <begin position="9"/>
        <end position="290"/>
    </location>
</feature>
<dbReference type="EMBL" id="FOUY01000002">
    <property type="protein sequence ID" value="SFM71770.1"/>
    <property type="molecule type" value="Genomic_DNA"/>
</dbReference>
<comment type="subcellular location">
    <subcellularLocation>
        <location evidence="1">Cell membrane</location>
        <topology evidence="1">Multi-pass membrane protein</topology>
    </subcellularLocation>
</comment>
<dbReference type="Pfam" id="PF00664">
    <property type="entry name" value="ABC_membrane"/>
    <property type="match status" value="1"/>
</dbReference>
<organism evidence="9 10">
    <name type="scientific">Pseudonocardia ammonioxydans</name>
    <dbReference type="NCBI Taxonomy" id="260086"/>
    <lineage>
        <taxon>Bacteria</taxon>
        <taxon>Bacillati</taxon>
        <taxon>Actinomycetota</taxon>
        <taxon>Actinomycetes</taxon>
        <taxon>Pseudonocardiales</taxon>
        <taxon>Pseudonocardiaceae</taxon>
        <taxon>Pseudonocardia</taxon>
    </lineage>
</organism>
<feature type="region of interest" description="Disordered" evidence="5">
    <location>
        <begin position="307"/>
        <end position="422"/>
    </location>
</feature>
<evidence type="ECO:0000256" key="4">
    <source>
        <dbReference type="ARBA" id="ARBA00023136"/>
    </source>
</evidence>
<dbReference type="SUPFAM" id="SSF52540">
    <property type="entry name" value="P-loop containing nucleoside triphosphate hydrolases"/>
    <property type="match status" value="1"/>
</dbReference>
<evidence type="ECO:0000313" key="9">
    <source>
        <dbReference type="EMBL" id="SFM71770.1"/>
    </source>
</evidence>
<evidence type="ECO:0000256" key="6">
    <source>
        <dbReference type="SAM" id="Phobius"/>
    </source>
</evidence>
<sequence length="631" mass="63814">MLAYRGRIAAGGVLFSTHQAGEALVPLLVGVVIDRAVAAGDPVALAGWLAVLALDFLVLSYAYRFGARQSWYAEAWADARLRRQVAGRLLDPRGGGETGRLPGELTGIAVSDAKRVAELQVALPILIAGVAAVAVTAVTLLAIDLSLGLLILLGTPPLLWVVQLVVKPLEKRSGAEQERAAQAAGTAADLVSGLRVLNGIGARPAAVRRYRDSSRQALGATLRATRAEGGFLGTVQLANGLFLAVIALVGGRAAANGDITVGQLVSAVGLAQFLIGPLQMFGFVSARLAQARASAARIAAVLSAPPAVGAPEDGVAPGGVGPDGVGPDGVAPGGAGRDGAGRDGALPDGDPAAGPGELSVRGLRLRRPAGGSGDRSERRSRVDPATLEAGDPGDGRHDGDDRSSNDGRHSTGRLGSDGVDLDVRPGAPTALVAADPEDAAALLAVLARESGPGDGRVTLDGVPLDAWPPEVARGAVLVAAHDAHLFPGSLRDNVMAGAPETADPEPAMAAAAADQVAQTLPDGHDTDVSARGRSLSGGQRQRIALARALAADAPVLVLHDPTTAVDAVTETRIAEGLAAHRAGRSTLLVTTSPALLGQAGTVTFVVDGRVHARGTHAELMADDTYRAVVTA</sequence>
<dbReference type="PROSITE" id="PS00211">
    <property type="entry name" value="ABC_TRANSPORTER_1"/>
    <property type="match status" value="1"/>
</dbReference>
<dbReference type="GO" id="GO:0005886">
    <property type="term" value="C:plasma membrane"/>
    <property type="evidence" value="ECO:0007669"/>
    <property type="project" value="UniProtKB-SubCell"/>
</dbReference>
<dbReference type="InterPro" id="IPR036640">
    <property type="entry name" value="ABC1_TM_sf"/>
</dbReference>
<protein>
    <submittedName>
        <fullName evidence="9">ABC transporter transmembrane region</fullName>
    </submittedName>
</protein>
<keyword evidence="10" id="KW-1185">Reference proteome</keyword>
<gene>
    <name evidence="9" type="ORF">SAMN05216207_1002110</name>
</gene>
<feature type="transmembrane region" description="Helical" evidence="6">
    <location>
        <begin position="121"/>
        <end position="143"/>
    </location>
</feature>
<dbReference type="AlphaFoldDB" id="A0A1I4T5D3"/>
<keyword evidence="3 6" id="KW-1133">Transmembrane helix</keyword>
<keyword evidence="2 6" id="KW-0812">Transmembrane</keyword>
<dbReference type="PANTHER" id="PTHR43394">
    <property type="entry name" value="ATP-DEPENDENT PERMEASE MDL1, MITOCHONDRIAL"/>
    <property type="match status" value="1"/>
</dbReference>
<dbReference type="InterPro" id="IPR003439">
    <property type="entry name" value="ABC_transporter-like_ATP-bd"/>
</dbReference>
<reference evidence="9 10" key="1">
    <citation type="submission" date="2016-10" db="EMBL/GenBank/DDBJ databases">
        <authorList>
            <person name="de Groot N.N."/>
        </authorList>
    </citation>
    <scope>NUCLEOTIDE SEQUENCE [LARGE SCALE GENOMIC DNA]</scope>
    <source>
        <strain evidence="9 10">CGMCC 4.1877</strain>
    </source>
</reference>
<evidence type="ECO:0000313" key="10">
    <source>
        <dbReference type="Proteomes" id="UP000199614"/>
    </source>
</evidence>